<name>A0ABT9DDZ7_9MOLU</name>
<accession>A0ABT9DDZ7</accession>
<evidence type="ECO:0000313" key="2">
    <source>
        <dbReference type="Proteomes" id="UP001172036"/>
    </source>
</evidence>
<dbReference type="Proteomes" id="UP001172036">
    <property type="component" value="Unassembled WGS sequence"/>
</dbReference>
<dbReference type="SUPFAM" id="SSF53850">
    <property type="entry name" value="Periplasmic binding protein-like II"/>
    <property type="match status" value="1"/>
</dbReference>
<organism evidence="1 2">
    <name type="scientific">Candidatus Phytoplasma melaleucae</name>
    <dbReference type="NCBI Taxonomy" id="2982630"/>
    <lineage>
        <taxon>Bacteria</taxon>
        <taxon>Bacillati</taxon>
        <taxon>Mycoplasmatota</taxon>
        <taxon>Mollicutes</taxon>
        <taxon>Acholeplasmatales</taxon>
        <taxon>Acholeplasmataceae</taxon>
        <taxon>Candidatus Phytoplasma</taxon>
    </lineage>
</organism>
<dbReference type="EMBL" id="JAOSID010000010">
    <property type="protein sequence ID" value="MDO8168242.1"/>
    <property type="molecule type" value="Genomic_DNA"/>
</dbReference>
<sequence>MIDDKQEIKTKNFSIKEKNKIIKIATNFPSTLATLQKTQHLMNKEGFALEVISENQLKEKYQINCNDALKEEIIDFNIANNFHTMKAYNKFFIINREEQLEMICPLFHPKYGLYANKKNPLNITCLEDIKKYCNLRLLFAPFNDLFTAPCDFSRSLLLLKKLNLIKIDEQIIEQKGYNLNLNDIDNIYHFNFIKTNNIMRITELFNDHNAYDLAINCPGFMRTNVNFIRLGSIGLGKEENDEPTDITFASYAIIVAAKKNKQDKYKVQAIENFLQNKEVKQSLFENGGPGKDYIIVQNPGKLKEMILSNFAD</sequence>
<proteinExistence type="predicted"/>
<keyword evidence="2" id="KW-1185">Reference proteome</keyword>
<evidence type="ECO:0000313" key="1">
    <source>
        <dbReference type="EMBL" id="MDO8168242.1"/>
    </source>
</evidence>
<dbReference type="Gene3D" id="3.40.190.10">
    <property type="entry name" value="Periplasmic binding protein-like II"/>
    <property type="match status" value="2"/>
</dbReference>
<protein>
    <submittedName>
        <fullName evidence="1">Metal ABC transporter substrate-binding protein</fullName>
    </submittedName>
</protein>
<comment type="caution">
    <text evidence="1">The sequence shown here is derived from an EMBL/GenBank/DDBJ whole genome shotgun (WGS) entry which is preliminary data.</text>
</comment>
<gene>
    <name evidence="1" type="ORF">OC680_01990</name>
</gene>
<reference evidence="1 2" key="1">
    <citation type="journal article" date="2023" name="Int. J. Syst. Evol. Microbiol.">
        <title>The observation of taxonomic boundaries for the 16SrII and 16SrXXV phytoplasmas using genome-based delimitation.</title>
        <authorList>
            <person name="Rodrigues Jardim B."/>
            <person name="Tran-Nguyen L.T.T."/>
            <person name="Gambley C."/>
            <person name="Al-Sadi A.M."/>
            <person name="Al-Subhi A.M."/>
            <person name="Foissac X."/>
            <person name="Salar P."/>
            <person name="Cai H."/>
            <person name="Yang J.Y."/>
            <person name="Davis R."/>
            <person name="Jones L."/>
            <person name="Rodoni B."/>
            <person name="Constable F.E."/>
        </authorList>
    </citation>
    <scope>NUCLEOTIDE SEQUENCE [LARGE SCALE GENOMIC DNA]</scope>
    <source>
        <strain evidence="1">BAWM-155c</strain>
    </source>
</reference>
<dbReference type="RefSeq" id="WP_304515446.1">
    <property type="nucleotide sequence ID" value="NZ_JAOSID010000010.1"/>
</dbReference>